<evidence type="ECO:0000313" key="1">
    <source>
        <dbReference type="EMBL" id="KAH9420519.1"/>
    </source>
</evidence>
<proteinExistence type="predicted"/>
<dbReference type="EMBL" id="NJHN03000047">
    <property type="protein sequence ID" value="KAH9420519.1"/>
    <property type="molecule type" value="Genomic_DNA"/>
</dbReference>
<reference evidence="1 2" key="1">
    <citation type="journal article" date="2018" name="J. Allergy Clin. Immunol.">
        <title>High-quality assembly of Dermatophagoides pteronyssinus genome and transcriptome reveals a wide range of novel allergens.</title>
        <authorList>
            <person name="Liu X.Y."/>
            <person name="Yang K.Y."/>
            <person name="Wang M.Q."/>
            <person name="Kwok J.S."/>
            <person name="Zeng X."/>
            <person name="Yang Z."/>
            <person name="Xiao X.J."/>
            <person name="Lau C.P."/>
            <person name="Li Y."/>
            <person name="Huang Z.M."/>
            <person name="Ba J.G."/>
            <person name="Yim A.K."/>
            <person name="Ouyang C.Y."/>
            <person name="Ngai S.M."/>
            <person name="Chan T.F."/>
            <person name="Leung E.L."/>
            <person name="Liu L."/>
            <person name="Liu Z.G."/>
            <person name="Tsui S.K."/>
        </authorList>
    </citation>
    <scope>NUCLEOTIDE SEQUENCE [LARGE SCALE GENOMIC DNA]</scope>
    <source>
        <strain evidence="1">Derp</strain>
    </source>
</reference>
<accession>A0ABQ8JD37</accession>
<dbReference type="Proteomes" id="UP000887458">
    <property type="component" value="Unassembled WGS sequence"/>
</dbReference>
<keyword evidence="2" id="KW-1185">Reference proteome</keyword>
<evidence type="ECO:0000313" key="2">
    <source>
        <dbReference type="Proteomes" id="UP000887458"/>
    </source>
</evidence>
<reference evidence="1 2" key="2">
    <citation type="journal article" date="2022" name="Mol. Biol. Evol.">
        <title>Comparative Genomics Reveals Insights into the Divergent Evolution of Astigmatic Mites and Household Pest Adaptations.</title>
        <authorList>
            <person name="Xiong Q."/>
            <person name="Wan A.T."/>
            <person name="Liu X."/>
            <person name="Fung C.S."/>
            <person name="Xiao X."/>
            <person name="Malainual N."/>
            <person name="Hou J."/>
            <person name="Wang L."/>
            <person name="Wang M."/>
            <person name="Yang K.Y."/>
            <person name="Cui Y."/>
            <person name="Leung E.L."/>
            <person name="Nong W."/>
            <person name="Shin S.K."/>
            <person name="Au S.W."/>
            <person name="Jeong K.Y."/>
            <person name="Chew F.T."/>
            <person name="Hui J.H."/>
            <person name="Leung T.F."/>
            <person name="Tungtrongchitr A."/>
            <person name="Zhong N."/>
            <person name="Liu Z."/>
            <person name="Tsui S.K."/>
        </authorList>
    </citation>
    <scope>NUCLEOTIDE SEQUENCE [LARGE SCALE GENOMIC DNA]</scope>
    <source>
        <strain evidence="1">Derp</strain>
    </source>
</reference>
<sequence length="98" mass="10450">MEYKISPQTTHKRFDGFVGFDCLPLPLLLLLPSFALSLFEDFVADEEPIGSPGDSPAAAADDFDNVVTNEAAAIDDDDTLFGLNSGLVVVVVVENCEG</sequence>
<name>A0ABQ8JD37_DERPT</name>
<gene>
    <name evidence="1" type="ORF">DERP_000945</name>
</gene>
<protein>
    <submittedName>
        <fullName evidence="1">Uncharacterized protein</fullName>
    </submittedName>
</protein>
<organism evidence="1 2">
    <name type="scientific">Dermatophagoides pteronyssinus</name>
    <name type="common">European house dust mite</name>
    <dbReference type="NCBI Taxonomy" id="6956"/>
    <lineage>
        <taxon>Eukaryota</taxon>
        <taxon>Metazoa</taxon>
        <taxon>Ecdysozoa</taxon>
        <taxon>Arthropoda</taxon>
        <taxon>Chelicerata</taxon>
        <taxon>Arachnida</taxon>
        <taxon>Acari</taxon>
        <taxon>Acariformes</taxon>
        <taxon>Sarcoptiformes</taxon>
        <taxon>Astigmata</taxon>
        <taxon>Psoroptidia</taxon>
        <taxon>Analgoidea</taxon>
        <taxon>Pyroglyphidae</taxon>
        <taxon>Dermatophagoidinae</taxon>
        <taxon>Dermatophagoides</taxon>
    </lineage>
</organism>
<comment type="caution">
    <text evidence="1">The sequence shown here is derived from an EMBL/GenBank/DDBJ whole genome shotgun (WGS) entry which is preliminary data.</text>
</comment>